<name>A0ACB8XWJ4_9ASTR</name>
<sequence length="119" mass="13324">MSLHTESQHPNTINPQRFGQKYVSKAKHPTMLRIYRDIVASDIKTVIKSVVAELLSVLLARPLDSDFKRRFVTRKLASIVASTSVQSIAADKENIDSDSDDEPVQHGVNKLHYSSKYSG</sequence>
<keyword evidence="2" id="KW-1185">Reference proteome</keyword>
<evidence type="ECO:0000313" key="2">
    <source>
        <dbReference type="Proteomes" id="UP001056120"/>
    </source>
</evidence>
<comment type="caution">
    <text evidence="1">The sequence shown here is derived from an EMBL/GenBank/DDBJ whole genome shotgun (WGS) entry which is preliminary data.</text>
</comment>
<dbReference type="EMBL" id="CM042046">
    <property type="protein sequence ID" value="KAI3675848.1"/>
    <property type="molecule type" value="Genomic_DNA"/>
</dbReference>
<reference evidence="2" key="1">
    <citation type="journal article" date="2022" name="Mol. Ecol. Resour.">
        <title>The genomes of chicory, endive, great burdock and yacon provide insights into Asteraceae palaeo-polyploidization history and plant inulin production.</title>
        <authorList>
            <person name="Fan W."/>
            <person name="Wang S."/>
            <person name="Wang H."/>
            <person name="Wang A."/>
            <person name="Jiang F."/>
            <person name="Liu H."/>
            <person name="Zhao H."/>
            <person name="Xu D."/>
            <person name="Zhang Y."/>
        </authorList>
    </citation>
    <scope>NUCLEOTIDE SEQUENCE [LARGE SCALE GENOMIC DNA]</scope>
    <source>
        <strain evidence="2">cv. Yunnan</strain>
    </source>
</reference>
<dbReference type="Proteomes" id="UP001056120">
    <property type="component" value="Linkage Group LG29"/>
</dbReference>
<proteinExistence type="predicted"/>
<gene>
    <name evidence="1" type="ORF">L1987_85444</name>
</gene>
<evidence type="ECO:0000313" key="1">
    <source>
        <dbReference type="EMBL" id="KAI3675848.1"/>
    </source>
</evidence>
<organism evidence="1 2">
    <name type="scientific">Smallanthus sonchifolius</name>
    <dbReference type="NCBI Taxonomy" id="185202"/>
    <lineage>
        <taxon>Eukaryota</taxon>
        <taxon>Viridiplantae</taxon>
        <taxon>Streptophyta</taxon>
        <taxon>Embryophyta</taxon>
        <taxon>Tracheophyta</taxon>
        <taxon>Spermatophyta</taxon>
        <taxon>Magnoliopsida</taxon>
        <taxon>eudicotyledons</taxon>
        <taxon>Gunneridae</taxon>
        <taxon>Pentapetalae</taxon>
        <taxon>asterids</taxon>
        <taxon>campanulids</taxon>
        <taxon>Asterales</taxon>
        <taxon>Asteraceae</taxon>
        <taxon>Asteroideae</taxon>
        <taxon>Heliantheae alliance</taxon>
        <taxon>Millerieae</taxon>
        <taxon>Smallanthus</taxon>
    </lineage>
</organism>
<reference evidence="1 2" key="2">
    <citation type="journal article" date="2022" name="Mol. Ecol. Resour.">
        <title>The genomes of chicory, endive, great burdock and yacon provide insights into Asteraceae paleo-polyploidization history and plant inulin production.</title>
        <authorList>
            <person name="Fan W."/>
            <person name="Wang S."/>
            <person name="Wang H."/>
            <person name="Wang A."/>
            <person name="Jiang F."/>
            <person name="Liu H."/>
            <person name="Zhao H."/>
            <person name="Xu D."/>
            <person name="Zhang Y."/>
        </authorList>
    </citation>
    <scope>NUCLEOTIDE SEQUENCE [LARGE SCALE GENOMIC DNA]</scope>
    <source>
        <strain evidence="2">cv. Yunnan</strain>
        <tissue evidence="1">Leaves</tissue>
    </source>
</reference>
<protein>
    <submittedName>
        <fullName evidence="1">Uncharacterized protein</fullName>
    </submittedName>
</protein>
<accession>A0ACB8XWJ4</accession>